<accession>A0A6N1NNS4</accession>
<dbReference type="EMBL" id="MF405918">
    <property type="protein sequence ID" value="QKU34527.1"/>
    <property type="molecule type" value="Genomic_DNA"/>
</dbReference>
<proteinExistence type="predicted"/>
<protein>
    <submittedName>
        <fullName evidence="1">Putative ORFan</fullName>
    </submittedName>
</protein>
<reference evidence="1" key="1">
    <citation type="submission" date="2017-06" db="EMBL/GenBank/DDBJ databases">
        <authorList>
            <person name="Assis F.L."/>
            <person name="Abrahao J.S."/>
            <person name="Silva L."/>
            <person name="Khalil J.B."/>
            <person name="Rodrigues R."/>
            <person name="Silva L.S."/>
            <person name="Boratto P."/>
            <person name="Andrade M."/>
            <person name="Kroon E.G."/>
            <person name="Ribeiro B."/>
            <person name="Bergier I."/>
            <person name="Seligmann H."/>
            <person name="Ghigo E."/>
            <person name="Colson P."/>
            <person name="Levasseur A."/>
            <person name="Raoult D."/>
            <person name="Scola B.L."/>
        </authorList>
    </citation>
    <scope>NUCLEOTIDE SEQUENCE</scope>
    <source>
        <strain evidence="1">Deep ocean</strain>
    </source>
</reference>
<name>A0A6N1NNS4_9VIRU</name>
<dbReference type="KEGG" id="vg:80517855"/>
<reference evidence="1" key="2">
    <citation type="journal article" date="2018" name="Nat. Commun.">
        <title>Tailed giant Tupanvirus possesses the most complete translational apparatus of the known virosphere.</title>
        <authorList>
            <person name="Abrahao J."/>
            <person name="Silva L."/>
            <person name="Silva L.S."/>
            <person name="Khalil J.Y.B."/>
            <person name="Rodrigues R."/>
            <person name="Arantes T."/>
            <person name="Assis F."/>
            <person name="Boratto P."/>
            <person name="Andrade M."/>
            <person name="Kroon E.G."/>
            <person name="Ribeiro B."/>
            <person name="Bergier I."/>
            <person name="Seligmann H."/>
            <person name="Ghigo E."/>
            <person name="Colson P."/>
            <person name="Levasseur A."/>
            <person name="Kroemer G."/>
            <person name="Raoult D."/>
            <person name="La Scola B."/>
        </authorList>
    </citation>
    <scope>NUCLEOTIDE SEQUENCE [LARGE SCALE GENOMIC DNA]</scope>
    <source>
        <strain evidence="1">Deep ocean</strain>
    </source>
</reference>
<dbReference type="RefSeq" id="YP_010781164.1">
    <property type="nucleotide sequence ID" value="NC_075038.1"/>
</dbReference>
<organism evidence="1">
    <name type="scientific">Tupanvirus deep ocean</name>
    <dbReference type="NCBI Taxonomy" id="2126984"/>
    <lineage>
        <taxon>Viruses</taxon>
        <taxon>Varidnaviria</taxon>
        <taxon>Bamfordvirae</taxon>
        <taxon>Nucleocytoviricota</taxon>
        <taxon>Megaviricetes</taxon>
        <taxon>Imitervirales</taxon>
        <taxon>Mimiviridae</taxon>
        <taxon>Megamimivirinae</taxon>
        <taxon>Tupanvirus</taxon>
        <taxon>Tupanvirus altamarinense</taxon>
    </lineage>
</organism>
<dbReference type="GeneID" id="80517855"/>
<sequence length="186" mass="21822">MESLLHKTLKLLCPSDFANFANINIEFQNPEIIISVRGKKPYLNEILDYSYVRPEDYDCVPEKIKHKLVKVNSLHANYYTFDLTRYEEGNPYRITKNGQVFYKNCVICGSDRLTNNVFRNAWDSDNIIGRIDLKTCSKDRCTSIVHSHLFHYGAMSFFEYPPNIVTKYAINDLQTIVKMFYNQPRI</sequence>
<evidence type="ECO:0000313" key="1">
    <source>
        <dbReference type="EMBL" id="QKU34527.1"/>
    </source>
</evidence>